<dbReference type="GO" id="GO:0016226">
    <property type="term" value="P:iron-sulfur cluster assembly"/>
    <property type="evidence" value="ECO:0007669"/>
    <property type="project" value="InterPro"/>
</dbReference>
<feature type="domain" description="Core" evidence="2">
    <location>
        <begin position="15"/>
        <end position="115"/>
    </location>
</feature>
<dbReference type="RefSeq" id="WP_025386136.1">
    <property type="nucleotide sequence ID" value="NZ_LCUA01000001.1"/>
</dbReference>
<dbReference type="InterPro" id="IPR016092">
    <property type="entry name" value="ATAP"/>
</dbReference>
<dbReference type="Proteomes" id="UP000054858">
    <property type="component" value="Unassembled WGS sequence"/>
</dbReference>
<proteinExistence type="inferred from homology"/>
<dbReference type="PATRIC" id="fig|29423.5.peg.2231"/>
<dbReference type="InterPro" id="IPR035903">
    <property type="entry name" value="HesB-like_dom_sf"/>
</dbReference>
<gene>
    <name evidence="3" type="primary">sufA</name>
    <name evidence="3" type="ORF">Loak_2127</name>
</gene>
<dbReference type="GO" id="GO:0005829">
    <property type="term" value="C:cytosol"/>
    <property type="evidence" value="ECO:0007669"/>
    <property type="project" value="TreeGrafter"/>
</dbReference>
<evidence type="ECO:0000259" key="2">
    <source>
        <dbReference type="Pfam" id="PF01521"/>
    </source>
</evidence>
<organism evidence="3 4">
    <name type="scientific">Legionella oakridgensis</name>
    <dbReference type="NCBI Taxonomy" id="29423"/>
    <lineage>
        <taxon>Bacteria</taxon>
        <taxon>Pseudomonadati</taxon>
        <taxon>Pseudomonadota</taxon>
        <taxon>Gammaproteobacteria</taxon>
        <taxon>Legionellales</taxon>
        <taxon>Legionellaceae</taxon>
        <taxon>Legionella</taxon>
    </lineage>
</organism>
<dbReference type="PANTHER" id="PTHR10072">
    <property type="entry name" value="IRON-SULFUR CLUSTER ASSEMBLY PROTEIN"/>
    <property type="match status" value="1"/>
</dbReference>
<accession>A0A0W0WXF0</accession>
<dbReference type="NCBIfam" id="TIGR00049">
    <property type="entry name" value="iron-sulfur cluster assembly accessory protein"/>
    <property type="match status" value="1"/>
</dbReference>
<dbReference type="Gene3D" id="2.60.300.12">
    <property type="entry name" value="HesB-like domain"/>
    <property type="match status" value="1"/>
</dbReference>
<comment type="similarity">
    <text evidence="1">Belongs to the HesB/IscA family.</text>
</comment>
<dbReference type="InterPro" id="IPR017870">
    <property type="entry name" value="FeS_cluster_insertion_CS"/>
</dbReference>
<dbReference type="Pfam" id="PF01521">
    <property type="entry name" value="Fe-S_biosyn"/>
    <property type="match status" value="1"/>
</dbReference>
<dbReference type="AlphaFoldDB" id="A0A0W0WXF0"/>
<sequence>MSDVIQHVNDSEQRIDLTEAAMKHVLSYLTKQNGKGIRLSVKKTGCSGLSYVVDYVQSPAVDDIVLPLIEDYVICIDRRSYPYLKGTQVDYVKQGLNHKFIFYNPNQTGQCGCGESFTVD</sequence>
<name>A0A0W0WXF0_9GAMM</name>
<evidence type="ECO:0000256" key="1">
    <source>
        <dbReference type="ARBA" id="ARBA00006718"/>
    </source>
</evidence>
<dbReference type="EMBL" id="LNYP01000031">
    <property type="protein sequence ID" value="KTD36991.1"/>
    <property type="molecule type" value="Genomic_DNA"/>
</dbReference>
<evidence type="ECO:0000313" key="3">
    <source>
        <dbReference type="EMBL" id="KTD36991.1"/>
    </source>
</evidence>
<dbReference type="SUPFAM" id="SSF89360">
    <property type="entry name" value="HesB-like domain"/>
    <property type="match status" value="1"/>
</dbReference>
<evidence type="ECO:0000313" key="4">
    <source>
        <dbReference type="Proteomes" id="UP000054858"/>
    </source>
</evidence>
<comment type="caution">
    <text evidence="3">The sequence shown here is derived from an EMBL/GenBank/DDBJ whole genome shotgun (WGS) entry which is preliminary data.</text>
</comment>
<dbReference type="PROSITE" id="PS01152">
    <property type="entry name" value="HESB"/>
    <property type="match status" value="1"/>
</dbReference>
<protein>
    <submittedName>
        <fullName evidence="3">Fe-S cluster assembly protein</fullName>
    </submittedName>
</protein>
<dbReference type="InterPro" id="IPR000361">
    <property type="entry name" value="ATAP_core_dom"/>
</dbReference>
<dbReference type="GO" id="GO:0051537">
    <property type="term" value="F:2 iron, 2 sulfur cluster binding"/>
    <property type="evidence" value="ECO:0007669"/>
    <property type="project" value="UniProtKB-ARBA"/>
</dbReference>
<dbReference type="InterPro" id="IPR050322">
    <property type="entry name" value="Fe-S_cluster_asmbl/transfer"/>
</dbReference>
<dbReference type="PANTHER" id="PTHR10072:SF41">
    <property type="entry name" value="IRON-SULFUR CLUSTER ASSEMBLY 1 HOMOLOG, MITOCHONDRIAL"/>
    <property type="match status" value="1"/>
</dbReference>
<reference evidence="3 4" key="1">
    <citation type="submission" date="2015-11" db="EMBL/GenBank/DDBJ databases">
        <title>Genomic analysis of 38 Legionella species identifies large and diverse effector repertoires.</title>
        <authorList>
            <person name="Burstein D."/>
            <person name="Amaro F."/>
            <person name="Zusman T."/>
            <person name="Lifshitz Z."/>
            <person name="Cohen O."/>
            <person name="Gilbert J.A."/>
            <person name="Pupko T."/>
            <person name="Shuman H.A."/>
            <person name="Segal G."/>
        </authorList>
    </citation>
    <scope>NUCLEOTIDE SEQUENCE [LARGE SCALE GENOMIC DNA]</scope>
    <source>
        <strain evidence="3 4">Oak Ridge-10</strain>
    </source>
</reference>